<gene>
    <name evidence="1" type="ORF">CK203_057246</name>
</gene>
<proteinExistence type="predicted"/>
<evidence type="ECO:0008006" key="3">
    <source>
        <dbReference type="Google" id="ProtNLM"/>
    </source>
</evidence>
<dbReference type="Proteomes" id="UP000288805">
    <property type="component" value="Unassembled WGS sequence"/>
</dbReference>
<reference evidence="1 2" key="1">
    <citation type="journal article" date="2018" name="PLoS Genet.">
        <title>Population sequencing reveals clonal diversity and ancestral inbreeding in the grapevine cultivar Chardonnay.</title>
        <authorList>
            <person name="Roach M.J."/>
            <person name="Johnson D.L."/>
            <person name="Bohlmann J."/>
            <person name="van Vuuren H.J."/>
            <person name="Jones S.J."/>
            <person name="Pretorius I.S."/>
            <person name="Schmidt S.A."/>
            <person name="Borneman A.R."/>
        </authorList>
    </citation>
    <scope>NUCLEOTIDE SEQUENCE [LARGE SCALE GENOMIC DNA]</scope>
    <source>
        <strain evidence="2">cv. Chardonnay</strain>
        <tissue evidence="1">Leaf</tissue>
    </source>
</reference>
<name>A0A438GPP5_VITVI</name>
<sequence>MAYEGILLGMGNPLLDISSVVDEEFLQRSDWLVAESTEERERERD</sequence>
<comment type="caution">
    <text evidence="1">The sequence shown here is derived from an EMBL/GenBank/DDBJ whole genome shotgun (WGS) entry which is preliminary data.</text>
</comment>
<evidence type="ECO:0000313" key="1">
    <source>
        <dbReference type="EMBL" id="RVW74164.1"/>
    </source>
</evidence>
<protein>
    <recommendedName>
        <fullName evidence="3">Adenosine kinase</fullName>
    </recommendedName>
</protein>
<organism evidence="1 2">
    <name type="scientific">Vitis vinifera</name>
    <name type="common">Grape</name>
    <dbReference type="NCBI Taxonomy" id="29760"/>
    <lineage>
        <taxon>Eukaryota</taxon>
        <taxon>Viridiplantae</taxon>
        <taxon>Streptophyta</taxon>
        <taxon>Embryophyta</taxon>
        <taxon>Tracheophyta</taxon>
        <taxon>Spermatophyta</taxon>
        <taxon>Magnoliopsida</taxon>
        <taxon>eudicotyledons</taxon>
        <taxon>Gunneridae</taxon>
        <taxon>Pentapetalae</taxon>
        <taxon>rosids</taxon>
        <taxon>Vitales</taxon>
        <taxon>Vitaceae</taxon>
        <taxon>Viteae</taxon>
        <taxon>Vitis</taxon>
    </lineage>
</organism>
<evidence type="ECO:0000313" key="2">
    <source>
        <dbReference type="Proteomes" id="UP000288805"/>
    </source>
</evidence>
<accession>A0A438GPP5</accession>
<dbReference type="EMBL" id="QGNW01000375">
    <property type="protein sequence ID" value="RVW74164.1"/>
    <property type="molecule type" value="Genomic_DNA"/>
</dbReference>
<dbReference type="AlphaFoldDB" id="A0A438GPP5"/>